<organism evidence="13 14">
    <name type="scientific">Thermoflavifilum aggregans</name>
    <dbReference type="NCBI Taxonomy" id="454188"/>
    <lineage>
        <taxon>Bacteria</taxon>
        <taxon>Pseudomonadati</taxon>
        <taxon>Bacteroidota</taxon>
        <taxon>Chitinophagia</taxon>
        <taxon>Chitinophagales</taxon>
        <taxon>Chitinophagaceae</taxon>
        <taxon>Thermoflavifilum</taxon>
    </lineage>
</organism>
<dbReference type="PANTHER" id="PTHR42985">
    <property type="entry name" value="SODIUM-COUPLED MONOCARBOXYLATE TRANSPORTER"/>
    <property type="match status" value="1"/>
</dbReference>
<dbReference type="OrthoDB" id="891563at2"/>
<evidence type="ECO:0000313" key="13">
    <source>
        <dbReference type="EMBL" id="PJJ76541.1"/>
    </source>
</evidence>
<dbReference type="GO" id="GO:0005886">
    <property type="term" value="C:plasma membrane"/>
    <property type="evidence" value="ECO:0007669"/>
    <property type="project" value="UniProtKB-SubCell"/>
</dbReference>
<dbReference type="CDD" id="cd10326">
    <property type="entry name" value="SLC5sbd_NIS-like"/>
    <property type="match status" value="1"/>
</dbReference>
<keyword evidence="9 12" id="KW-0472">Membrane</keyword>
<keyword evidence="6 12" id="KW-1133">Transmembrane helix</keyword>
<evidence type="ECO:0000256" key="3">
    <source>
        <dbReference type="ARBA" id="ARBA00022448"/>
    </source>
</evidence>
<evidence type="ECO:0000256" key="2">
    <source>
        <dbReference type="ARBA" id="ARBA00006434"/>
    </source>
</evidence>
<evidence type="ECO:0000256" key="8">
    <source>
        <dbReference type="ARBA" id="ARBA00023065"/>
    </source>
</evidence>
<feature type="transmembrane region" description="Helical" evidence="12">
    <location>
        <begin position="436"/>
        <end position="456"/>
    </location>
</feature>
<keyword evidence="14" id="KW-1185">Reference proteome</keyword>
<keyword evidence="7" id="KW-0915">Sodium</keyword>
<dbReference type="AlphaFoldDB" id="A0A2M9CXA5"/>
<accession>A0A2M9CXA5</accession>
<keyword evidence="5 12" id="KW-0812">Transmembrane</keyword>
<feature type="transmembrane region" description="Helical" evidence="12">
    <location>
        <begin position="403"/>
        <end position="424"/>
    </location>
</feature>
<feature type="transmembrane region" description="Helical" evidence="12">
    <location>
        <begin position="184"/>
        <end position="202"/>
    </location>
</feature>
<evidence type="ECO:0000313" key="14">
    <source>
        <dbReference type="Proteomes" id="UP000230000"/>
    </source>
</evidence>
<feature type="transmembrane region" description="Helical" evidence="12">
    <location>
        <begin position="275"/>
        <end position="299"/>
    </location>
</feature>
<comment type="similarity">
    <text evidence="2 11">Belongs to the sodium:solute symporter (SSF) (TC 2.A.21) family.</text>
</comment>
<proteinExistence type="inferred from homology"/>
<evidence type="ECO:0000256" key="5">
    <source>
        <dbReference type="ARBA" id="ARBA00022692"/>
    </source>
</evidence>
<feature type="transmembrane region" description="Helical" evidence="12">
    <location>
        <begin position="44"/>
        <end position="63"/>
    </location>
</feature>
<dbReference type="InterPro" id="IPR001734">
    <property type="entry name" value="Na/solute_symporter"/>
</dbReference>
<evidence type="ECO:0000256" key="11">
    <source>
        <dbReference type="RuleBase" id="RU362091"/>
    </source>
</evidence>
<evidence type="ECO:0000256" key="4">
    <source>
        <dbReference type="ARBA" id="ARBA00022475"/>
    </source>
</evidence>
<name>A0A2M9CXA5_9BACT</name>
<feature type="transmembrane region" description="Helical" evidence="12">
    <location>
        <begin position="319"/>
        <end position="341"/>
    </location>
</feature>
<feature type="transmembrane region" description="Helical" evidence="12">
    <location>
        <begin position="121"/>
        <end position="148"/>
    </location>
</feature>
<evidence type="ECO:0000256" key="7">
    <source>
        <dbReference type="ARBA" id="ARBA00023053"/>
    </source>
</evidence>
<evidence type="ECO:0000256" key="12">
    <source>
        <dbReference type="SAM" id="Phobius"/>
    </source>
</evidence>
<sequence>MIFSPAALLIFIVGYFVLLLLISKLTSGKADNETFFIANRNSRWYLVAFGMIGTSISGVTFISVPGTVKQDAFSYFQFVLGNAVGYAIIALVLMPVYYRMKLTSIYTYLQHRFGFYSYQSGAFIFLVSRTIGSAFRLFLVAIVLQHYIFDYWHIPFWITVAVSLLLIWTYTYKGGLKTIIWTDTIQTLFLVTAVILTLIVISHRMHMGLDEMIHAIAQSHYSKIFWWDDFLSDKRHFIKYFLGGVAVSVAMTGLDQDLMQKNLSCRNLGEAQKNMFSFTGVFVVINLFFLSLGALLYLYAASRGISLPERADYLFPEIAFHYLGGWAAIVFILGLTAATFATTDSAMTALTTSFCVDFLRFTDQPAEAQKRRQIRIRQLVHLAFSLVFLLVVLFFKYAVSESVVKAVFTVAGYTYGPLLGLFFFGICTRRRVRDKWVPWICVLSPLLCALLDMQSVQWLGGYRFGFELLIVNGILTFAGLWIISQKPVCPQGTQEVQAAAVHNKRD</sequence>
<dbReference type="InterPro" id="IPR051163">
    <property type="entry name" value="Sodium:Solute_Symporter_SSF"/>
</dbReference>
<keyword evidence="3" id="KW-0813">Transport</keyword>
<dbReference type="GO" id="GO:0015293">
    <property type="term" value="F:symporter activity"/>
    <property type="evidence" value="ECO:0007669"/>
    <property type="project" value="TreeGrafter"/>
</dbReference>
<dbReference type="RefSeq" id="WP_100315461.1">
    <property type="nucleotide sequence ID" value="NZ_PGFG01000001.1"/>
</dbReference>
<feature type="transmembrane region" description="Helical" evidence="12">
    <location>
        <begin position="462"/>
        <end position="483"/>
    </location>
</feature>
<comment type="subcellular location">
    <subcellularLocation>
        <location evidence="1">Cell membrane</location>
        <topology evidence="1">Multi-pass membrane protein</topology>
    </subcellularLocation>
</comment>
<dbReference type="Proteomes" id="UP000230000">
    <property type="component" value="Unassembled WGS sequence"/>
</dbReference>
<dbReference type="Pfam" id="PF00474">
    <property type="entry name" value="SSF"/>
    <property type="match status" value="1"/>
</dbReference>
<feature type="transmembrane region" description="Helical" evidence="12">
    <location>
        <begin position="75"/>
        <end position="100"/>
    </location>
</feature>
<evidence type="ECO:0000256" key="6">
    <source>
        <dbReference type="ARBA" id="ARBA00022989"/>
    </source>
</evidence>
<keyword evidence="4" id="KW-1003">Cell membrane</keyword>
<dbReference type="PROSITE" id="PS50283">
    <property type="entry name" value="NA_SOLUT_SYMP_3"/>
    <property type="match status" value="1"/>
</dbReference>
<evidence type="ECO:0000256" key="9">
    <source>
        <dbReference type="ARBA" id="ARBA00023136"/>
    </source>
</evidence>
<dbReference type="EMBL" id="PGFG01000001">
    <property type="protein sequence ID" value="PJJ76541.1"/>
    <property type="molecule type" value="Genomic_DNA"/>
</dbReference>
<feature type="transmembrane region" description="Helical" evidence="12">
    <location>
        <begin position="154"/>
        <end position="172"/>
    </location>
</feature>
<feature type="transmembrane region" description="Helical" evidence="12">
    <location>
        <begin position="379"/>
        <end position="397"/>
    </location>
</feature>
<dbReference type="InterPro" id="IPR038377">
    <property type="entry name" value="Na/Glc_symporter_sf"/>
</dbReference>
<gene>
    <name evidence="13" type="ORF">BXY57_2169</name>
</gene>
<keyword evidence="10" id="KW-0739">Sodium transport</keyword>
<keyword evidence="8" id="KW-0406">Ion transport</keyword>
<dbReference type="Gene3D" id="1.20.1730.10">
    <property type="entry name" value="Sodium/glucose cotransporter"/>
    <property type="match status" value="1"/>
</dbReference>
<evidence type="ECO:0000256" key="10">
    <source>
        <dbReference type="ARBA" id="ARBA00023201"/>
    </source>
</evidence>
<comment type="caution">
    <text evidence="13">The sequence shown here is derived from an EMBL/GenBank/DDBJ whole genome shotgun (WGS) entry which is preliminary data.</text>
</comment>
<reference evidence="13 14" key="1">
    <citation type="submission" date="2017-11" db="EMBL/GenBank/DDBJ databases">
        <title>Genomic Encyclopedia of Archaeal and Bacterial Type Strains, Phase II (KMG-II): From Individual Species to Whole Genera.</title>
        <authorList>
            <person name="Goeker M."/>
        </authorList>
    </citation>
    <scope>NUCLEOTIDE SEQUENCE [LARGE SCALE GENOMIC DNA]</scope>
    <source>
        <strain evidence="13 14">DSM 27268</strain>
    </source>
</reference>
<evidence type="ECO:0000256" key="1">
    <source>
        <dbReference type="ARBA" id="ARBA00004651"/>
    </source>
</evidence>
<dbReference type="PANTHER" id="PTHR42985:SF47">
    <property type="entry name" value="INTEGRAL MEMBRANE TRANSPORT PROTEIN"/>
    <property type="match status" value="1"/>
</dbReference>
<protein>
    <submittedName>
        <fullName evidence="13">Na+/proline symporter</fullName>
    </submittedName>
</protein>
<dbReference type="GO" id="GO:0006814">
    <property type="term" value="P:sodium ion transport"/>
    <property type="evidence" value="ECO:0007669"/>
    <property type="project" value="UniProtKB-KW"/>
</dbReference>
<feature type="transmembrane region" description="Helical" evidence="12">
    <location>
        <begin position="237"/>
        <end position="254"/>
    </location>
</feature>
<feature type="transmembrane region" description="Helical" evidence="12">
    <location>
        <begin position="6"/>
        <end position="23"/>
    </location>
</feature>